<dbReference type="Gene3D" id="3.30.420.10">
    <property type="entry name" value="Ribonuclease H-like superfamily/Ribonuclease H"/>
    <property type="match status" value="1"/>
</dbReference>
<accession>A0A7W6D8A0</accession>
<dbReference type="InterPro" id="IPR036397">
    <property type="entry name" value="RNaseH_sf"/>
</dbReference>
<dbReference type="InterPro" id="IPR038717">
    <property type="entry name" value="Tc1-like_DDE_dom"/>
</dbReference>
<proteinExistence type="predicted"/>
<dbReference type="GO" id="GO:0003676">
    <property type="term" value="F:nucleic acid binding"/>
    <property type="evidence" value="ECO:0007669"/>
    <property type="project" value="InterPro"/>
</dbReference>
<keyword evidence="3" id="KW-1185">Reference proteome</keyword>
<name>A0A7W6D8A0_9HYPH</name>
<sequence>MARLLERAPRGQRCRAGVSTGDIVVMDNLPARKIAGARDAIGTPVHACFTCRPYSRDFNPIENAFSKLKTLLRAKAKRTHHSFVGRRRHRSRPVLASRMCQRLQGCWI</sequence>
<dbReference type="Pfam" id="PF13358">
    <property type="entry name" value="DDE_3"/>
    <property type="match status" value="1"/>
</dbReference>
<dbReference type="Proteomes" id="UP000574761">
    <property type="component" value="Unassembled WGS sequence"/>
</dbReference>
<evidence type="ECO:0000313" key="3">
    <source>
        <dbReference type="Proteomes" id="UP000574761"/>
    </source>
</evidence>
<organism evidence="2 3">
    <name type="scientific">Mycoplana azooxidifex</name>
    <dbReference type="NCBI Taxonomy" id="1636188"/>
    <lineage>
        <taxon>Bacteria</taxon>
        <taxon>Pseudomonadati</taxon>
        <taxon>Pseudomonadota</taxon>
        <taxon>Alphaproteobacteria</taxon>
        <taxon>Hyphomicrobiales</taxon>
        <taxon>Rhizobiaceae</taxon>
        <taxon>Mycoplana</taxon>
    </lineage>
</organism>
<gene>
    <name evidence="2" type="ORF">GGQ64_003795</name>
</gene>
<reference evidence="2 3" key="1">
    <citation type="submission" date="2020-08" db="EMBL/GenBank/DDBJ databases">
        <title>Genomic Encyclopedia of Type Strains, Phase IV (KMG-IV): sequencing the most valuable type-strain genomes for metagenomic binning, comparative biology and taxonomic classification.</title>
        <authorList>
            <person name="Goeker M."/>
        </authorList>
    </citation>
    <scope>NUCLEOTIDE SEQUENCE [LARGE SCALE GENOMIC DNA]</scope>
    <source>
        <strain evidence="2 3">DSM 100211</strain>
    </source>
</reference>
<feature type="domain" description="Tc1-like transposase DDE" evidence="1">
    <location>
        <begin position="12"/>
        <end position="76"/>
    </location>
</feature>
<dbReference type="AlphaFoldDB" id="A0A7W6D8A0"/>
<evidence type="ECO:0000313" key="2">
    <source>
        <dbReference type="EMBL" id="MBB3978561.1"/>
    </source>
</evidence>
<evidence type="ECO:0000259" key="1">
    <source>
        <dbReference type="Pfam" id="PF13358"/>
    </source>
</evidence>
<comment type="caution">
    <text evidence="2">The sequence shown here is derived from an EMBL/GenBank/DDBJ whole genome shotgun (WGS) entry which is preliminary data.</text>
</comment>
<dbReference type="EMBL" id="JACIEE010000007">
    <property type="protein sequence ID" value="MBB3978561.1"/>
    <property type="molecule type" value="Genomic_DNA"/>
</dbReference>
<protein>
    <submittedName>
        <fullName evidence="2">Transposase</fullName>
    </submittedName>
</protein>